<sequence length="133" mass="14315">MEFVEPVLLALAAGAAVGAGETASTAVQDAYRGLKTATGRVLRRKVTAEADDAEVEAVVEERLADPGTHRDELEAALTRADPEERAELLVAARRLLDLVDPEDPALTKYRVELRDNKGVQVGDHNTQTNHFGA</sequence>
<evidence type="ECO:0000313" key="2">
    <source>
        <dbReference type="Proteomes" id="UP000241118"/>
    </source>
</evidence>
<dbReference type="EMBL" id="PYAX01000012">
    <property type="protein sequence ID" value="PSL52709.1"/>
    <property type="molecule type" value="Genomic_DNA"/>
</dbReference>
<keyword evidence="2" id="KW-1185">Reference proteome</keyword>
<organism evidence="1 2">
    <name type="scientific">Saccharothrix carnea</name>
    <dbReference type="NCBI Taxonomy" id="1280637"/>
    <lineage>
        <taxon>Bacteria</taxon>
        <taxon>Bacillati</taxon>
        <taxon>Actinomycetota</taxon>
        <taxon>Actinomycetes</taxon>
        <taxon>Pseudonocardiales</taxon>
        <taxon>Pseudonocardiaceae</taxon>
        <taxon>Saccharothrix</taxon>
    </lineage>
</organism>
<dbReference type="AlphaFoldDB" id="A0A2P8I2L8"/>
<evidence type="ECO:0000313" key="1">
    <source>
        <dbReference type="EMBL" id="PSL52709.1"/>
    </source>
</evidence>
<name>A0A2P8I2L8_SACCR</name>
<dbReference type="Proteomes" id="UP000241118">
    <property type="component" value="Unassembled WGS sequence"/>
</dbReference>
<reference evidence="1 2" key="1">
    <citation type="submission" date="2018-03" db="EMBL/GenBank/DDBJ databases">
        <title>Genomic Encyclopedia of Type Strains, Phase III (KMG-III): the genomes of soil and plant-associated and newly described type strains.</title>
        <authorList>
            <person name="Whitman W."/>
        </authorList>
    </citation>
    <scope>NUCLEOTIDE SEQUENCE [LARGE SCALE GENOMIC DNA]</scope>
    <source>
        <strain evidence="1 2">CGMCC 4.7097</strain>
    </source>
</reference>
<proteinExistence type="predicted"/>
<protein>
    <recommendedName>
        <fullName evidence="3">RHIM domain-containing protein</fullName>
    </recommendedName>
</protein>
<dbReference type="RefSeq" id="WP_245950563.1">
    <property type="nucleotide sequence ID" value="NZ_PYAX01000012.1"/>
</dbReference>
<comment type="caution">
    <text evidence="1">The sequence shown here is derived from an EMBL/GenBank/DDBJ whole genome shotgun (WGS) entry which is preliminary data.</text>
</comment>
<evidence type="ECO:0008006" key="3">
    <source>
        <dbReference type="Google" id="ProtNLM"/>
    </source>
</evidence>
<accession>A0A2P8I2L8</accession>
<gene>
    <name evidence="1" type="ORF">B0I31_112178</name>
</gene>